<proteinExistence type="predicted"/>
<organism evidence="1 2">
    <name type="scientific">Panagrolaimus sp. PS1159</name>
    <dbReference type="NCBI Taxonomy" id="55785"/>
    <lineage>
        <taxon>Eukaryota</taxon>
        <taxon>Metazoa</taxon>
        <taxon>Ecdysozoa</taxon>
        <taxon>Nematoda</taxon>
        <taxon>Chromadorea</taxon>
        <taxon>Rhabditida</taxon>
        <taxon>Tylenchina</taxon>
        <taxon>Panagrolaimomorpha</taxon>
        <taxon>Panagrolaimoidea</taxon>
        <taxon>Panagrolaimidae</taxon>
        <taxon>Panagrolaimus</taxon>
    </lineage>
</organism>
<reference evidence="2" key="1">
    <citation type="submission" date="2022-11" db="UniProtKB">
        <authorList>
            <consortium name="WormBaseParasite"/>
        </authorList>
    </citation>
    <scope>IDENTIFICATION</scope>
</reference>
<protein>
    <submittedName>
        <fullName evidence="2">Cadherin domain-containing protein</fullName>
    </submittedName>
</protein>
<evidence type="ECO:0000313" key="1">
    <source>
        <dbReference type="Proteomes" id="UP000887580"/>
    </source>
</evidence>
<dbReference type="Proteomes" id="UP000887580">
    <property type="component" value="Unplaced"/>
</dbReference>
<sequence length="293" mass="31759">PSISQTKSTYQSIKPLPTQGQTKIPLIPTRPVPSPTPEAPSPRPSPSPQRIAPVFGTPVLSVMVEENEGELELATVEAHYPDNQPGTITYVMQAGDPSLFSVSSFTGTITLLKPLDAEADQEYVIKIGTAEAAALATDSNLPHIATITVKVIDVNDWIPNFETNNYAFAVNTNTEPGTIIGQVAAFDQDRDEPNNKIHYKLINSDGMEKYFAVNGENGLITLNRDVKEFVGEKVTLRIEASDEGEPPQSTQADVVIDIEPSESEVIPKSEGADFSSNPENGAIQFSLRNYTYA</sequence>
<accession>A0AC35GC30</accession>
<dbReference type="WBParaSite" id="PS1159_v2.g3824.t1">
    <property type="protein sequence ID" value="PS1159_v2.g3824.t1"/>
    <property type="gene ID" value="PS1159_v2.g3824"/>
</dbReference>
<name>A0AC35GC30_9BILA</name>
<evidence type="ECO:0000313" key="2">
    <source>
        <dbReference type="WBParaSite" id="PS1159_v2.g3824.t1"/>
    </source>
</evidence>